<keyword evidence="2" id="KW-1133">Transmembrane helix</keyword>
<gene>
    <name evidence="3" type="ORF">ACFFPJ_00355</name>
</gene>
<dbReference type="EMBL" id="JBHMBE010000001">
    <property type="protein sequence ID" value="MFB9644240.1"/>
    <property type="molecule type" value="Genomic_DNA"/>
</dbReference>
<keyword evidence="2" id="KW-0472">Membrane</keyword>
<keyword evidence="4" id="KW-1185">Reference proteome</keyword>
<dbReference type="RefSeq" id="WP_344710514.1">
    <property type="nucleotide sequence ID" value="NZ_BAAAWH010000001.1"/>
</dbReference>
<feature type="region of interest" description="Disordered" evidence="1">
    <location>
        <begin position="47"/>
        <end position="183"/>
    </location>
</feature>
<feature type="transmembrane region" description="Helical" evidence="2">
    <location>
        <begin position="6"/>
        <end position="27"/>
    </location>
</feature>
<feature type="compositionally biased region" description="Low complexity" evidence="1">
    <location>
        <begin position="63"/>
        <end position="90"/>
    </location>
</feature>
<feature type="compositionally biased region" description="Basic and acidic residues" evidence="1">
    <location>
        <begin position="91"/>
        <end position="124"/>
    </location>
</feature>
<dbReference type="Proteomes" id="UP001589611">
    <property type="component" value="Unassembled WGS sequence"/>
</dbReference>
<feature type="compositionally biased region" description="Basic and acidic residues" evidence="1">
    <location>
        <begin position="158"/>
        <end position="183"/>
    </location>
</feature>
<proteinExistence type="predicted"/>
<evidence type="ECO:0000256" key="1">
    <source>
        <dbReference type="SAM" id="MobiDB-lite"/>
    </source>
</evidence>
<comment type="caution">
    <text evidence="3">The sequence shown here is derived from an EMBL/GenBank/DDBJ whole genome shotgun (WGS) entry which is preliminary data.</text>
</comment>
<protein>
    <submittedName>
        <fullName evidence="3">Uncharacterized protein</fullName>
    </submittedName>
</protein>
<sequence length="183" mass="19680">MDTSTLIWIIVGIVVVVAIVIIVAVVLSRRNSAKKLEAQHEKAQVLREDARKTEMAAREREAQAAQARADSASAAAEAEQAKARAAQASVEAERAAGTIDDHASDAAKLRAEQAEKLREADKIDPAVTTDASGRTADDRRTARSDHGDPVFDDGTSTRNERDVVRDQNGDIRTDGRPSSPDRA</sequence>
<evidence type="ECO:0000313" key="4">
    <source>
        <dbReference type="Proteomes" id="UP001589611"/>
    </source>
</evidence>
<keyword evidence="2" id="KW-0812">Transmembrane</keyword>
<accession>A0ABV5SV60</accession>
<reference evidence="3 4" key="1">
    <citation type="submission" date="2024-09" db="EMBL/GenBank/DDBJ databases">
        <authorList>
            <person name="Sun Q."/>
            <person name="Mori K."/>
        </authorList>
    </citation>
    <scope>NUCLEOTIDE SEQUENCE [LARGE SCALE GENOMIC DNA]</scope>
    <source>
        <strain evidence="3 4">JCM 1342</strain>
    </source>
</reference>
<feature type="compositionally biased region" description="Basic and acidic residues" evidence="1">
    <location>
        <begin position="47"/>
        <end position="62"/>
    </location>
</feature>
<organism evidence="3 4">
    <name type="scientific">Microbacterium terregens</name>
    <dbReference type="NCBI Taxonomy" id="69363"/>
    <lineage>
        <taxon>Bacteria</taxon>
        <taxon>Bacillati</taxon>
        <taxon>Actinomycetota</taxon>
        <taxon>Actinomycetes</taxon>
        <taxon>Micrococcales</taxon>
        <taxon>Microbacteriaceae</taxon>
        <taxon>Microbacterium</taxon>
    </lineage>
</organism>
<evidence type="ECO:0000256" key="2">
    <source>
        <dbReference type="SAM" id="Phobius"/>
    </source>
</evidence>
<name>A0ABV5SV60_9MICO</name>
<feature type="compositionally biased region" description="Basic and acidic residues" evidence="1">
    <location>
        <begin position="135"/>
        <end position="149"/>
    </location>
</feature>
<evidence type="ECO:0000313" key="3">
    <source>
        <dbReference type="EMBL" id="MFB9644240.1"/>
    </source>
</evidence>